<name>A0ABD2CYH8_VESMC</name>
<dbReference type="EMBL" id="JAYRBN010000025">
    <property type="protein sequence ID" value="KAL2750188.1"/>
    <property type="molecule type" value="Genomic_DNA"/>
</dbReference>
<sequence length="120" mass="14154">MFRDTLVFRLKFVLRIAIKQSLFRKDYLEARNRSLKLSTVSTVSTVRRQGTENFLPSVRVRYMRAYVHVYGRASTHGYGESYEELTYYALEKLIAKENGQKRGYDYVIYLGTTGENITYR</sequence>
<dbReference type="Proteomes" id="UP001607303">
    <property type="component" value="Unassembled WGS sequence"/>
</dbReference>
<evidence type="ECO:0000313" key="2">
    <source>
        <dbReference type="Proteomes" id="UP001607303"/>
    </source>
</evidence>
<evidence type="ECO:0000313" key="1">
    <source>
        <dbReference type="EMBL" id="KAL2750188.1"/>
    </source>
</evidence>
<proteinExistence type="predicted"/>
<accession>A0ABD2CYH8</accession>
<organism evidence="1 2">
    <name type="scientific">Vespula maculifrons</name>
    <name type="common">Eastern yellow jacket</name>
    <name type="synonym">Wasp</name>
    <dbReference type="NCBI Taxonomy" id="7453"/>
    <lineage>
        <taxon>Eukaryota</taxon>
        <taxon>Metazoa</taxon>
        <taxon>Ecdysozoa</taxon>
        <taxon>Arthropoda</taxon>
        <taxon>Hexapoda</taxon>
        <taxon>Insecta</taxon>
        <taxon>Pterygota</taxon>
        <taxon>Neoptera</taxon>
        <taxon>Endopterygota</taxon>
        <taxon>Hymenoptera</taxon>
        <taxon>Apocrita</taxon>
        <taxon>Aculeata</taxon>
        <taxon>Vespoidea</taxon>
        <taxon>Vespidae</taxon>
        <taxon>Vespinae</taxon>
        <taxon>Vespula</taxon>
    </lineage>
</organism>
<keyword evidence="2" id="KW-1185">Reference proteome</keyword>
<dbReference type="AlphaFoldDB" id="A0ABD2CYH8"/>
<gene>
    <name evidence="1" type="ORF">V1477_001684</name>
</gene>
<reference evidence="1 2" key="1">
    <citation type="journal article" date="2024" name="Ann. Entomol. Soc. Am.">
        <title>Genomic analyses of the southern and eastern yellowjacket wasps (Hymenoptera: Vespidae) reveal evolutionary signatures of social life.</title>
        <authorList>
            <person name="Catto M.A."/>
            <person name="Caine P.B."/>
            <person name="Orr S.E."/>
            <person name="Hunt B.G."/>
            <person name="Goodisman M.A.D."/>
        </authorList>
    </citation>
    <scope>NUCLEOTIDE SEQUENCE [LARGE SCALE GENOMIC DNA]</scope>
    <source>
        <strain evidence="1">232</strain>
        <tissue evidence="1">Head and thorax</tissue>
    </source>
</reference>
<comment type="caution">
    <text evidence="1">The sequence shown here is derived from an EMBL/GenBank/DDBJ whole genome shotgun (WGS) entry which is preliminary data.</text>
</comment>
<protein>
    <submittedName>
        <fullName evidence="1">Uncharacterized protein</fullName>
    </submittedName>
</protein>